<proteinExistence type="predicted"/>
<dbReference type="Proteomes" id="UP000232003">
    <property type="component" value="Chromosome"/>
</dbReference>
<dbReference type="EMBL" id="CP024785">
    <property type="protein sequence ID" value="AUB39011.1"/>
    <property type="molecule type" value="Genomic_DNA"/>
</dbReference>
<protein>
    <submittedName>
        <fullName evidence="1">Uncharacterized protein</fullName>
    </submittedName>
</protein>
<keyword evidence="2" id="KW-1185">Reference proteome</keyword>
<accession>A0A2K8SU89</accession>
<evidence type="ECO:0000313" key="2">
    <source>
        <dbReference type="Proteomes" id="UP000232003"/>
    </source>
</evidence>
<dbReference type="RefSeq" id="WP_157816568.1">
    <property type="nucleotide sequence ID" value="NZ_CAWNNC010000001.1"/>
</dbReference>
<sequence length="45" mass="4858">MPNLKKGGTANLEITSLRLVALSKLTQHHTILSFGNPVHQGGIYT</sequence>
<organism evidence="1 2">
    <name type="scientific">Nostoc flagelliforme CCNUN1</name>
    <dbReference type="NCBI Taxonomy" id="2038116"/>
    <lineage>
        <taxon>Bacteria</taxon>
        <taxon>Bacillati</taxon>
        <taxon>Cyanobacteriota</taxon>
        <taxon>Cyanophyceae</taxon>
        <taxon>Nostocales</taxon>
        <taxon>Nostocaceae</taxon>
        <taxon>Nostoc</taxon>
    </lineage>
</organism>
<dbReference type="AlphaFoldDB" id="A0A2K8SU89"/>
<dbReference type="KEGG" id="nfl:COO91_04993"/>
<reference evidence="1 2" key="1">
    <citation type="submission" date="2017-11" db="EMBL/GenBank/DDBJ databases">
        <title>Complete genome of a free-living desiccation-tolerant cyanobacterium and its photosynthetic adaptation to extreme terrestrial habitat.</title>
        <authorList>
            <person name="Shang J."/>
        </authorList>
    </citation>
    <scope>NUCLEOTIDE SEQUENCE [LARGE SCALE GENOMIC DNA]</scope>
    <source>
        <strain evidence="1 2">CCNUN1</strain>
    </source>
</reference>
<name>A0A2K8SU89_9NOSO</name>
<evidence type="ECO:0000313" key="1">
    <source>
        <dbReference type="EMBL" id="AUB39011.1"/>
    </source>
</evidence>
<gene>
    <name evidence="1" type="ORF">COO91_04993</name>
</gene>